<evidence type="ECO:0000256" key="1">
    <source>
        <dbReference type="ARBA" id="ARBA00010443"/>
    </source>
</evidence>
<evidence type="ECO:0000256" key="6">
    <source>
        <dbReference type="ARBA" id="ARBA00022840"/>
    </source>
</evidence>
<feature type="binding site" evidence="9">
    <location>
        <position position="221"/>
    </location>
    <ligand>
        <name>alpha-D-glucose 1-phosphate</name>
        <dbReference type="ChEBI" id="CHEBI:58601"/>
    </ligand>
</feature>
<evidence type="ECO:0000259" key="11">
    <source>
        <dbReference type="Pfam" id="PF24894"/>
    </source>
</evidence>
<evidence type="ECO:0000256" key="7">
    <source>
        <dbReference type="ARBA" id="ARBA00023056"/>
    </source>
</evidence>
<proteinExistence type="inferred from homology"/>
<evidence type="ECO:0000313" key="12">
    <source>
        <dbReference type="EMBL" id="SOE01403.1"/>
    </source>
</evidence>
<feature type="binding site" evidence="9">
    <location>
        <position position="123"/>
    </location>
    <ligand>
        <name>alpha-D-glucose 1-phosphate</name>
        <dbReference type="ChEBI" id="CHEBI:58601"/>
    </ligand>
</feature>
<dbReference type="NCBIfam" id="NF002023">
    <property type="entry name" value="PRK00844.1"/>
    <property type="match status" value="1"/>
</dbReference>
<dbReference type="AlphaFoldDB" id="A0A286H0V3"/>
<keyword evidence="2 9" id="KW-0321">Glycogen metabolism</keyword>
<organism evidence="12 13">
    <name type="scientific">Blastococcus haudaquaticus</name>
    <dbReference type="NCBI Taxonomy" id="1938745"/>
    <lineage>
        <taxon>Bacteria</taxon>
        <taxon>Bacillati</taxon>
        <taxon>Actinomycetota</taxon>
        <taxon>Actinomycetes</taxon>
        <taxon>Geodermatophilales</taxon>
        <taxon>Geodermatophilaceae</taxon>
        <taxon>Blastococcus</taxon>
    </lineage>
</organism>
<evidence type="ECO:0000256" key="4">
    <source>
        <dbReference type="ARBA" id="ARBA00022695"/>
    </source>
</evidence>
<comment type="similarity">
    <text evidence="1 9">Belongs to the bacterial/plant glucose-1-phosphate adenylyltransferase family.</text>
</comment>
<dbReference type="Proteomes" id="UP000219482">
    <property type="component" value="Unassembled WGS sequence"/>
</dbReference>
<comment type="function">
    <text evidence="9">Involved in the biosynthesis of ADP-glucose, a building block required for the elongation reactions to produce glycogen. Catalyzes the reaction between ATP and alpha-D-glucose 1-phosphate (G1P) to produce pyrophosphate and ADP-Glc.</text>
</comment>
<dbReference type="SUPFAM" id="SSF53448">
    <property type="entry name" value="Nucleotide-diphospho-sugar transferases"/>
    <property type="match status" value="1"/>
</dbReference>
<dbReference type="GO" id="GO:0008878">
    <property type="term" value="F:glucose-1-phosphate adenylyltransferase activity"/>
    <property type="evidence" value="ECO:0007669"/>
    <property type="project" value="UniProtKB-UniRule"/>
</dbReference>
<evidence type="ECO:0000256" key="3">
    <source>
        <dbReference type="ARBA" id="ARBA00022679"/>
    </source>
</evidence>
<dbReference type="Pfam" id="PF24894">
    <property type="entry name" value="Hexapep_GlmU"/>
    <property type="match status" value="1"/>
</dbReference>
<evidence type="ECO:0000256" key="9">
    <source>
        <dbReference type="HAMAP-Rule" id="MF_00624"/>
    </source>
</evidence>
<evidence type="ECO:0000256" key="8">
    <source>
        <dbReference type="ARBA" id="ARBA00023277"/>
    </source>
</evidence>
<comment type="pathway">
    <text evidence="9">Glycan biosynthesis; glycogen biosynthesis.</text>
</comment>
<evidence type="ECO:0000259" key="10">
    <source>
        <dbReference type="Pfam" id="PF00483"/>
    </source>
</evidence>
<dbReference type="InterPro" id="IPR005836">
    <property type="entry name" value="ADP_Glu_pyroP_CS"/>
</dbReference>
<comment type="subunit">
    <text evidence="9">Homotetramer.</text>
</comment>
<dbReference type="CDD" id="cd04651">
    <property type="entry name" value="LbH_G1P_AT_C"/>
    <property type="match status" value="1"/>
</dbReference>
<dbReference type="UniPathway" id="UPA00164"/>
<feature type="domain" description="Glucose-1-phosphate adenylyltransferase/Bifunctional protein GlmU-like C-terminal hexapeptide" evidence="11">
    <location>
        <begin position="324"/>
        <end position="421"/>
    </location>
</feature>
<sequence>MLTLGGGLSAAQGAEAQLSGYVSSMRGGPRVLGIVLAGGEGKRLSPLTADRAKPAVPFGGQYRLIDFVLSNLVNAEIRQIAVLTQYKSHSLDRHITTTWRMSQLLGNYITPVPAQQRLGPRWYTGSADAIFQSLNLIYDERPEIVVVFGADHVYRMDPGQMVDQHLQTGAGVTIAGLRVPRREATEFGVIDATAEGKVRGFLEKPADPPGLPDSPEESFASMGNYVFTTDALLEALRSDAEDDSSVHDMGGSIMPMLADAGEAWVYDFSTNIVPGASERDHGYWRDVGTIDAYYDAHMDLVSVTPVFNLYNDRWPIYTLPPQLPPAKFVLGGRAEESMVSAGAIIGGGSVHNSVVSPGVRVERGARVEDSVLMDGVHIGEGAYVRRAILDKNVVVPPWARIGVDTAADRQHYHVSEGGVVVLGKGARAVV</sequence>
<dbReference type="PROSITE" id="PS00808">
    <property type="entry name" value="ADP_GLC_PYROPHOSPH_1"/>
    <property type="match status" value="1"/>
</dbReference>
<dbReference type="Gene3D" id="2.160.10.10">
    <property type="entry name" value="Hexapeptide repeat proteins"/>
    <property type="match status" value="1"/>
</dbReference>
<feature type="binding site" evidence="9">
    <location>
        <position position="188"/>
    </location>
    <ligand>
        <name>alpha-D-glucose 1-phosphate</name>
        <dbReference type="ChEBI" id="CHEBI:58601"/>
    </ligand>
</feature>
<dbReference type="CDD" id="cd02508">
    <property type="entry name" value="ADP_Glucose_PP"/>
    <property type="match status" value="1"/>
</dbReference>
<dbReference type="Gene3D" id="3.90.550.10">
    <property type="entry name" value="Spore Coat Polysaccharide Biosynthesis Protein SpsA, Chain A"/>
    <property type="match status" value="1"/>
</dbReference>
<keyword evidence="6 9" id="KW-0067">ATP-binding</keyword>
<name>A0A286H0V3_9ACTN</name>
<dbReference type="InterPro" id="IPR023049">
    <property type="entry name" value="GlgC_bac"/>
</dbReference>
<keyword evidence="4 9" id="KW-0548">Nucleotidyltransferase</keyword>
<dbReference type="InterPro" id="IPR056818">
    <property type="entry name" value="GlmU/GlgC-like_hexapep"/>
</dbReference>
<gene>
    <name evidence="9" type="primary">glgC</name>
    <name evidence="12" type="ORF">SAMN06272739_3144</name>
</gene>
<dbReference type="GO" id="GO:0005978">
    <property type="term" value="P:glycogen biosynthetic process"/>
    <property type="evidence" value="ECO:0007669"/>
    <property type="project" value="UniProtKB-UniRule"/>
</dbReference>
<comment type="catalytic activity">
    <reaction evidence="9">
        <text>alpha-D-glucose 1-phosphate + ATP + H(+) = ADP-alpha-D-glucose + diphosphate</text>
        <dbReference type="Rhea" id="RHEA:12120"/>
        <dbReference type="ChEBI" id="CHEBI:15378"/>
        <dbReference type="ChEBI" id="CHEBI:30616"/>
        <dbReference type="ChEBI" id="CHEBI:33019"/>
        <dbReference type="ChEBI" id="CHEBI:57498"/>
        <dbReference type="ChEBI" id="CHEBI:58601"/>
        <dbReference type="EC" id="2.7.7.27"/>
    </reaction>
</comment>
<keyword evidence="8 9" id="KW-0119">Carbohydrate metabolism</keyword>
<protein>
    <recommendedName>
        <fullName evidence="9">Glucose-1-phosphate adenylyltransferase</fullName>
        <ecNumber evidence="9">2.7.7.27</ecNumber>
    </recommendedName>
    <alternativeName>
        <fullName evidence="9">ADP-glucose pyrophosphorylase</fullName>
        <shortName evidence="9">ADPGlc PPase</shortName>
    </alternativeName>
    <alternativeName>
        <fullName evidence="9">ADP-glucose synthase</fullName>
    </alternativeName>
</protein>
<feature type="domain" description="Nucleotidyl transferase" evidence="10">
    <location>
        <begin position="33"/>
        <end position="300"/>
    </location>
</feature>
<dbReference type="Pfam" id="PF00483">
    <property type="entry name" value="NTP_transferase"/>
    <property type="match status" value="1"/>
</dbReference>
<dbReference type="PROSITE" id="PS00810">
    <property type="entry name" value="ADP_GLC_PYROPHOSPH_3"/>
    <property type="match status" value="1"/>
</dbReference>
<dbReference type="SUPFAM" id="SSF51161">
    <property type="entry name" value="Trimeric LpxA-like enzymes"/>
    <property type="match status" value="1"/>
</dbReference>
<dbReference type="InterPro" id="IPR005835">
    <property type="entry name" value="NTP_transferase_dom"/>
</dbReference>
<dbReference type="EC" id="2.7.7.27" evidence="9"/>
<feature type="site" description="Could play a key role in the communication between the regulatory and the substrate sites" evidence="9">
    <location>
        <position position="85"/>
    </location>
</feature>
<dbReference type="PANTHER" id="PTHR43523:SF2">
    <property type="entry name" value="GLUCOSE-1-PHOSPHATE ADENYLYLTRANSFERASE"/>
    <property type="match status" value="1"/>
</dbReference>
<dbReference type="EMBL" id="OCNK01000003">
    <property type="protein sequence ID" value="SOE01403.1"/>
    <property type="molecule type" value="Genomic_DNA"/>
</dbReference>
<feature type="site" description="Could play a key role in the communication between the regulatory and the substrate sites" evidence="9">
    <location>
        <position position="122"/>
    </location>
</feature>
<keyword evidence="5 9" id="KW-0547">Nucleotide-binding</keyword>
<keyword evidence="7 9" id="KW-0320">Glycogen biosynthesis</keyword>
<evidence type="ECO:0000256" key="2">
    <source>
        <dbReference type="ARBA" id="ARBA00022600"/>
    </source>
</evidence>
<evidence type="ECO:0000313" key="13">
    <source>
        <dbReference type="Proteomes" id="UP000219482"/>
    </source>
</evidence>
<dbReference type="PANTHER" id="PTHR43523">
    <property type="entry name" value="GLUCOSE-1-PHOSPHATE ADENYLYLTRANSFERASE-RELATED"/>
    <property type="match status" value="1"/>
</dbReference>
<dbReference type="InterPro" id="IPR029044">
    <property type="entry name" value="Nucleotide-diphossugar_trans"/>
</dbReference>
<reference evidence="13" key="1">
    <citation type="submission" date="2017-09" db="EMBL/GenBank/DDBJ databases">
        <authorList>
            <person name="Varghese N."/>
            <person name="Submissions S."/>
        </authorList>
    </citation>
    <scope>NUCLEOTIDE SEQUENCE [LARGE SCALE GENOMIC DNA]</scope>
    <source>
        <strain evidence="13">DSM 44270</strain>
    </source>
</reference>
<keyword evidence="3 9" id="KW-0808">Transferase</keyword>
<dbReference type="GO" id="GO:0005524">
    <property type="term" value="F:ATP binding"/>
    <property type="evidence" value="ECO:0007669"/>
    <property type="project" value="UniProtKB-KW"/>
</dbReference>
<dbReference type="InterPro" id="IPR011004">
    <property type="entry name" value="Trimer_LpxA-like_sf"/>
</dbReference>
<dbReference type="PROSITE" id="PS00809">
    <property type="entry name" value="ADP_GLC_PYROPHOSPH_2"/>
    <property type="match status" value="1"/>
</dbReference>
<dbReference type="HAMAP" id="MF_00624">
    <property type="entry name" value="GlgC"/>
    <property type="match status" value="1"/>
</dbReference>
<feature type="binding site" evidence="9">
    <location>
        <begin position="203"/>
        <end position="204"/>
    </location>
    <ligand>
        <name>alpha-D-glucose 1-phosphate</name>
        <dbReference type="ChEBI" id="CHEBI:58601"/>
    </ligand>
</feature>
<accession>A0A286H0V3</accession>
<dbReference type="NCBIfam" id="TIGR02091">
    <property type="entry name" value="glgC"/>
    <property type="match status" value="1"/>
</dbReference>
<keyword evidence="13" id="KW-1185">Reference proteome</keyword>
<dbReference type="NCBIfam" id="NF001947">
    <property type="entry name" value="PRK00725.1"/>
    <property type="match status" value="1"/>
</dbReference>
<dbReference type="InterPro" id="IPR011831">
    <property type="entry name" value="ADP-Glc_PPase"/>
</dbReference>
<evidence type="ECO:0000256" key="5">
    <source>
        <dbReference type="ARBA" id="ARBA00022741"/>
    </source>
</evidence>